<feature type="transmembrane region" description="Helical" evidence="1">
    <location>
        <begin position="158"/>
        <end position="179"/>
    </location>
</feature>
<keyword evidence="1" id="KW-1133">Transmembrane helix</keyword>
<protein>
    <submittedName>
        <fullName evidence="2">Uncharacterized protein</fullName>
    </submittedName>
</protein>
<dbReference type="EMBL" id="BAABHD010000012">
    <property type="protein sequence ID" value="GAA4450847.1"/>
    <property type="molecule type" value="Genomic_DNA"/>
</dbReference>
<name>A0ABP8MLB7_9BACT</name>
<keyword evidence="3" id="KW-1185">Reference proteome</keyword>
<gene>
    <name evidence="2" type="ORF">GCM10023189_12100</name>
</gene>
<evidence type="ECO:0000313" key="3">
    <source>
        <dbReference type="Proteomes" id="UP001501175"/>
    </source>
</evidence>
<proteinExistence type="predicted"/>
<keyword evidence="1" id="KW-0812">Transmembrane</keyword>
<reference evidence="3" key="1">
    <citation type="journal article" date="2019" name="Int. J. Syst. Evol. Microbiol.">
        <title>The Global Catalogue of Microorganisms (GCM) 10K type strain sequencing project: providing services to taxonomists for standard genome sequencing and annotation.</title>
        <authorList>
            <consortium name="The Broad Institute Genomics Platform"/>
            <consortium name="The Broad Institute Genome Sequencing Center for Infectious Disease"/>
            <person name="Wu L."/>
            <person name="Ma J."/>
        </authorList>
    </citation>
    <scope>NUCLEOTIDE SEQUENCE [LARGE SCALE GENOMIC DNA]</scope>
    <source>
        <strain evidence="3">JCM 17927</strain>
    </source>
</reference>
<evidence type="ECO:0000256" key="1">
    <source>
        <dbReference type="SAM" id="Phobius"/>
    </source>
</evidence>
<dbReference type="Proteomes" id="UP001501175">
    <property type="component" value="Unassembled WGS sequence"/>
</dbReference>
<evidence type="ECO:0000313" key="2">
    <source>
        <dbReference type="EMBL" id="GAA4450847.1"/>
    </source>
</evidence>
<dbReference type="RefSeq" id="WP_345241588.1">
    <property type="nucleotide sequence ID" value="NZ_BAABHD010000012.1"/>
</dbReference>
<feature type="transmembrane region" description="Helical" evidence="1">
    <location>
        <begin position="12"/>
        <end position="33"/>
    </location>
</feature>
<accession>A0ABP8MLB7</accession>
<keyword evidence="1" id="KW-0472">Membrane</keyword>
<sequence length="194" mass="21811">MTRTLSAFFYRIASWKTLLVAIPFYMVFPAYFLKTIEENLNAYAGKAIGPVDLLIANTDPDKILEMVAMYGPEGRPYYAFGVLTADVAYPVIYTFLLGVALSLLFRSRTYTPFYWVNLIPVAAMLFDLLENACIVTLLNTYPDASRSVAILCMVFSNLKWGGFALSLGLILYGLVRLLMRQFSRSSQSSRTESI</sequence>
<comment type="caution">
    <text evidence="2">The sequence shown here is derived from an EMBL/GenBank/DDBJ whole genome shotgun (WGS) entry which is preliminary data.</text>
</comment>
<feature type="transmembrane region" description="Helical" evidence="1">
    <location>
        <begin position="77"/>
        <end position="101"/>
    </location>
</feature>
<feature type="transmembrane region" description="Helical" evidence="1">
    <location>
        <begin position="113"/>
        <end position="138"/>
    </location>
</feature>
<organism evidence="2 3">
    <name type="scientific">Nibrella saemangeumensis</name>
    <dbReference type="NCBI Taxonomy" id="1084526"/>
    <lineage>
        <taxon>Bacteria</taxon>
        <taxon>Pseudomonadati</taxon>
        <taxon>Bacteroidota</taxon>
        <taxon>Cytophagia</taxon>
        <taxon>Cytophagales</taxon>
        <taxon>Spirosomataceae</taxon>
        <taxon>Nibrella</taxon>
    </lineage>
</organism>